<evidence type="ECO:0000259" key="5">
    <source>
        <dbReference type="PROSITE" id="PS50888"/>
    </source>
</evidence>
<proteinExistence type="inferred from homology"/>
<dbReference type="Pfam" id="PF00010">
    <property type="entry name" value="HLH"/>
    <property type="match status" value="1"/>
</dbReference>
<dbReference type="GO" id="GO:0046983">
    <property type="term" value="F:protein dimerization activity"/>
    <property type="evidence" value="ECO:0007669"/>
    <property type="project" value="InterPro"/>
</dbReference>
<dbReference type="PANTHER" id="PTHR46665">
    <property type="entry name" value="TRANSCRIPTION FACTOR BHLH041-RELATED-RELATED"/>
    <property type="match status" value="1"/>
</dbReference>
<dbReference type="Gene3D" id="4.10.280.10">
    <property type="entry name" value="Helix-loop-helix DNA-binding domain"/>
    <property type="match status" value="1"/>
</dbReference>
<gene>
    <name evidence="6" type="ORF">QYE76_034571</name>
</gene>
<protein>
    <recommendedName>
        <fullName evidence="5">BHLH domain-containing protein</fullName>
    </recommendedName>
</protein>
<dbReference type="InterPro" id="IPR045239">
    <property type="entry name" value="bHLH95_bHLH"/>
</dbReference>
<dbReference type="Pfam" id="PF23132">
    <property type="entry name" value="DUF7049"/>
    <property type="match status" value="1"/>
</dbReference>
<feature type="domain" description="BHLH" evidence="5">
    <location>
        <begin position="370"/>
        <end position="419"/>
    </location>
</feature>
<dbReference type="InterPro" id="IPR055478">
    <property type="entry name" value="DUF7050"/>
</dbReference>
<evidence type="ECO:0000256" key="3">
    <source>
        <dbReference type="ARBA" id="ARBA00023163"/>
    </source>
</evidence>
<dbReference type="InterPro" id="IPR055477">
    <property type="entry name" value="DUF7049"/>
</dbReference>
<name>A0AAD8QXM2_LOLMU</name>
<dbReference type="SMART" id="SM00353">
    <property type="entry name" value="HLH"/>
    <property type="match status" value="1"/>
</dbReference>
<keyword evidence="3" id="KW-0804">Transcription</keyword>
<dbReference type="InterPro" id="IPR044658">
    <property type="entry name" value="bHLH92/bHLH041-like"/>
</dbReference>
<keyword evidence="2" id="KW-0805">Transcription regulation</keyword>
<evidence type="ECO:0000256" key="4">
    <source>
        <dbReference type="SAM" id="MobiDB-lite"/>
    </source>
</evidence>
<dbReference type="AlphaFoldDB" id="A0AAD8QXM2"/>
<reference evidence="6" key="1">
    <citation type="submission" date="2023-07" db="EMBL/GenBank/DDBJ databases">
        <title>A chromosome-level genome assembly of Lolium multiflorum.</title>
        <authorList>
            <person name="Chen Y."/>
            <person name="Copetti D."/>
            <person name="Kolliker R."/>
            <person name="Studer B."/>
        </authorList>
    </citation>
    <scope>NUCLEOTIDE SEQUENCE</scope>
    <source>
        <strain evidence="6">02402/16</strain>
        <tissue evidence="6">Leaf</tissue>
    </source>
</reference>
<organism evidence="6 7">
    <name type="scientific">Lolium multiflorum</name>
    <name type="common">Italian ryegrass</name>
    <name type="synonym">Lolium perenne subsp. multiflorum</name>
    <dbReference type="NCBI Taxonomy" id="4521"/>
    <lineage>
        <taxon>Eukaryota</taxon>
        <taxon>Viridiplantae</taxon>
        <taxon>Streptophyta</taxon>
        <taxon>Embryophyta</taxon>
        <taxon>Tracheophyta</taxon>
        <taxon>Spermatophyta</taxon>
        <taxon>Magnoliopsida</taxon>
        <taxon>Liliopsida</taxon>
        <taxon>Poales</taxon>
        <taxon>Poaceae</taxon>
        <taxon>BOP clade</taxon>
        <taxon>Pooideae</taxon>
        <taxon>Poodae</taxon>
        <taxon>Poeae</taxon>
        <taxon>Poeae Chloroplast Group 2 (Poeae type)</taxon>
        <taxon>Loliodinae</taxon>
        <taxon>Loliinae</taxon>
        <taxon>Lolium</taxon>
    </lineage>
</organism>
<dbReference type="Pfam" id="PF23133">
    <property type="entry name" value="DUF7050"/>
    <property type="match status" value="1"/>
</dbReference>
<dbReference type="CDD" id="cd11393">
    <property type="entry name" value="bHLH_AtbHLH_like"/>
    <property type="match status" value="1"/>
</dbReference>
<dbReference type="Proteomes" id="UP001231189">
    <property type="component" value="Unassembled WGS sequence"/>
</dbReference>
<feature type="region of interest" description="Disordered" evidence="4">
    <location>
        <begin position="277"/>
        <end position="296"/>
    </location>
</feature>
<dbReference type="PANTHER" id="PTHR46665:SF16">
    <property type="entry name" value="OS06G0570900 PROTEIN"/>
    <property type="match status" value="1"/>
</dbReference>
<evidence type="ECO:0000256" key="2">
    <source>
        <dbReference type="ARBA" id="ARBA00023015"/>
    </source>
</evidence>
<keyword evidence="7" id="KW-1185">Reference proteome</keyword>
<sequence length="558" mass="59502">MKGRGGYSMDTIFSLAAVSRARVLERAAAHVPGCLYLCLWAPVTAQPSSRFARPSLSRLFRFPFALTEQRIVFLGSHLFCLDAWIGGGGGGDRARATFEAYRGALCAVVSGCVPGWAYKEGRAYVELPEPALTASASLQVQQRFYHEAGTKMAVFMGCESGEIEVGLSTTSVPAATVADHVQQALLEEILELPPARPSSSSSSMPSLSIGSPEYSSLIRSMATSVAAAGEPSAQSLMLASPLPGLLAPVYDRHGFPTAEPYDAAAMAEAMLALISSSDASTTSTPPPPPSYSTPSWLARHHTLPRRTTAFKAYSAARAPRARPRQGAPGQRMIKTCVSLLASVHMAMRSRELGVATHEDGRAQPPPASASSQLHHMISERRRRERLNDSFQSLRALLPPGCKKDKASVLASTTEYMAKLISQVSQLQDQNRQLEAQLGLNRTASDDGSSVKIEVEVTTGASTSSASSQPREVSVRLTVRAECDISEVLISVLARLKETGSFAVVSVDARQQSGALARASLTLRVMEAGYVVDETWLKEALTKVVEDATMATAALPGPP</sequence>
<dbReference type="InterPro" id="IPR011598">
    <property type="entry name" value="bHLH_dom"/>
</dbReference>
<evidence type="ECO:0000313" key="6">
    <source>
        <dbReference type="EMBL" id="KAK1610898.1"/>
    </source>
</evidence>
<evidence type="ECO:0000313" key="7">
    <source>
        <dbReference type="Proteomes" id="UP001231189"/>
    </source>
</evidence>
<dbReference type="PROSITE" id="PS50888">
    <property type="entry name" value="BHLH"/>
    <property type="match status" value="1"/>
</dbReference>
<accession>A0AAD8QXM2</accession>
<dbReference type="SUPFAM" id="SSF47459">
    <property type="entry name" value="HLH, helix-loop-helix DNA-binding domain"/>
    <property type="match status" value="1"/>
</dbReference>
<comment type="caution">
    <text evidence="6">The sequence shown here is derived from an EMBL/GenBank/DDBJ whole genome shotgun (WGS) entry which is preliminary data.</text>
</comment>
<dbReference type="InterPro" id="IPR036638">
    <property type="entry name" value="HLH_DNA-bd_sf"/>
</dbReference>
<evidence type="ECO:0000256" key="1">
    <source>
        <dbReference type="ARBA" id="ARBA00005510"/>
    </source>
</evidence>
<comment type="similarity">
    <text evidence="1">Belongs to the bHLH protein family.</text>
</comment>
<dbReference type="EMBL" id="JAUUTY010000007">
    <property type="protein sequence ID" value="KAK1610898.1"/>
    <property type="molecule type" value="Genomic_DNA"/>
</dbReference>